<evidence type="ECO:0000313" key="6">
    <source>
        <dbReference type="Proteomes" id="UP000321393"/>
    </source>
</evidence>
<comment type="caution">
    <text evidence="5">The sequence shown here is derived from an EMBL/GenBank/DDBJ whole genome shotgun (WGS) entry which is preliminary data.</text>
</comment>
<feature type="domain" description="DUF4218" evidence="3">
    <location>
        <begin position="448"/>
        <end position="490"/>
    </location>
</feature>
<dbReference type="Proteomes" id="UP000321947">
    <property type="component" value="Unassembled WGS sequence"/>
</dbReference>
<evidence type="ECO:0000313" key="4">
    <source>
        <dbReference type="EMBL" id="KAA0047152.1"/>
    </source>
</evidence>
<dbReference type="AlphaFoldDB" id="A0A5D3BQ15"/>
<evidence type="ECO:0000256" key="1">
    <source>
        <dbReference type="SAM" id="MobiDB-lite"/>
    </source>
</evidence>
<evidence type="ECO:0000313" key="5">
    <source>
        <dbReference type="EMBL" id="TYK01148.1"/>
    </source>
</evidence>
<evidence type="ECO:0008006" key="8">
    <source>
        <dbReference type="Google" id="ProtNLM"/>
    </source>
</evidence>
<accession>A0A5D3BQ15</accession>
<feature type="region of interest" description="Disordered" evidence="1">
    <location>
        <begin position="764"/>
        <end position="787"/>
    </location>
</feature>
<reference evidence="6 7" key="1">
    <citation type="submission" date="2019-08" db="EMBL/GenBank/DDBJ databases">
        <title>Draft genome sequences of two oriental melons (Cucumis melo L. var makuwa).</title>
        <authorList>
            <person name="Kwon S.-Y."/>
        </authorList>
    </citation>
    <scope>NUCLEOTIDE SEQUENCE [LARGE SCALE GENOMIC DNA]</scope>
    <source>
        <strain evidence="7">cv. Chang Bougi</strain>
        <strain evidence="6">cv. SW 3</strain>
        <tissue evidence="5">Leaf</tissue>
    </source>
</reference>
<dbReference type="Pfam" id="PF13952">
    <property type="entry name" value="DUF4216"/>
    <property type="match status" value="1"/>
</dbReference>
<dbReference type="Pfam" id="PF13960">
    <property type="entry name" value="DUF4218"/>
    <property type="match status" value="1"/>
</dbReference>
<sequence length="1077" mass="122642">MSCYYRKRGRKHPAKIIRGGSVKRPIKRVDKILIDNGLAVNIMPKSTMRQLGILMDELSNSKLASALFHVIDLRTTYKLLLSRPWIHGNGVVTSTLHQCFKFYQGGVKKVEADSNPFSEAESHFEDAKFYLKNDNSPEAVSVEVPLGKASTSTTKSMILMDEKTSNPPNLRYVPLLRRKKGESPFVESPQGLKCVRKDVENKRYFRHLDGALGMSLMSVENTIVPNAGKELKRNDPSVVIVHSVGIVVRRCRPSPSAAVYHLCYGSLFMLNNFVVDLRWLSCSYVSKGGSRIAFMVASVVLRTSSQFNEEVDMFGMLNDLQAPIEHEEETEELPSEDEMSMNVGEGSVDMRWHRDKRVETDDVLRHPADAEGLKHFDSEYLDFASDPRNMRSGLALDEFNPFGQMSRVQRGINHVLYAWVIDHPSGYEVGYLSWDIDTIFQRTTCGVEYIRNKARLEGLIAEAYVINESSTFFSRYLSGIEIRFTRDERNDDTIVEDEVFELRNSANLYDDFFSLAMGPLSDVHCYNGCIMGGLRFHTVELDSQRTTQNSGVMVIGESDTSGSGDNNFYDVLDEVLHVQYPLGGNVWLFKCRWYDTDVNKSQKIHVEVGYKYLNTSRFWYMEEPVILATEAYQVFYVDDPKNGSNWKVVQVVQNKRIWDVPEVEDVENDHINVLEIVVSHQVDDHIKDDTLCRNDVDPTIVERRVVRHVMTTSSTMWMNTCHMQATTNYSDKPHIMSSSYLRNNFLETDTMFLEFEDDLDNIAGGSSSVGDNRGSSSQQPTTPTPRRCVQSRLLELECHTIDVCMQKTFSVRCIKWADIGREYIEVALLQEQSRMNKTAKQKQPYNHSSESKLFLQRQYELAGRKGKLVDRVELFRETHVRVGTFVSQATEDAHNQMLELQSQPTAEDVGRVIPDVGGFVAKNSVGRGIPDAMLLTCRKCLSRLSFLHVKRHDVILTNLEKEDSEQKKGETSCHHITILEELEIETPEEDAEDAPQSLEDGSQSTIDELKEVNLGTIEEPRPTFISASLFSEEEGKYMSLLTEHKDIFAWSYKEMSGLDPKVTAHHLAIKPGYRPIK</sequence>
<dbReference type="InterPro" id="IPR025312">
    <property type="entry name" value="DUF4216"/>
</dbReference>
<dbReference type="InterPro" id="IPR004252">
    <property type="entry name" value="Probable_transposase_24"/>
</dbReference>
<feature type="compositionally biased region" description="Low complexity" evidence="1">
    <location>
        <begin position="764"/>
        <end position="777"/>
    </location>
</feature>
<evidence type="ECO:0000313" key="7">
    <source>
        <dbReference type="Proteomes" id="UP000321947"/>
    </source>
</evidence>
<dbReference type="PANTHER" id="PTHR48258:SF6">
    <property type="entry name" value="LEUCINE-RICH REPEAT DOMAIN, L DOMAIN-CONTAINING PROTEIN"/>
    <property type="match status" value="1"/>
</dbReference>
<gene>
    <name evidence="5" type="ORF">E5676_scaffold109G00260</name>
    <name evidence="4" type="ORF">E6C27_scaffold83G00220</name>
</gene>
<protein>
    <recommendedName>
        <fullName evidence="8">DUF4216 domain-containing protein</fullName>
    </recommendedName>
</protein>
<organism evidence="5 7">
    <name type="scientific">Cucumis melo var. makuwa</name>
    <name type="common">Oriental melon</name>
    <dbReference type="NCBI Taxonomy" id="1194695"/>
    <lineage>
        <taxon>Eukaryota</taxon>
        <taxon>Viridiplantae</taxon>
        <taxon>Streptophyta</taxon>
        <taxon>Embryophyta</taxon>
        <taxon>Tracheophyta</taxon>
        <taxon>Spermatophyta</taxon>
        <taxon>Magnoliopsida</taxon>
        <taxon>eudicotyledons</taxon>
        <taxon>Gunneridae</taxon>
        <taxon>Pentapetalae</taxon>
        <taxon>rosids</taxon>
        <taxon>fabids</taxon>
        <taxon>Cucurbitales</taxon>
        <taxon>Cucurbitaceae</taxon>
        <taxon>Benincaseae</taxon>
        <taxon>Cucumis</taxon>
    </lineage>
</organism>
<dbReference type="Pfam" id="PF02992">
    <property type="entry name" value="Transposase_21"/>
    <property type="match status" value="1"/>
</dbReference>
<dbReference type="Proteomes" id="UP000321393">
    <property type="component" value="Unassembled WGS sequence"/>
</dbReference>
<dbReference type="InterPro" id="IPR004242">
    <property type="entry name" value="Transposase_21"/>
</dbReference>
<dbReference type="InterPro" id="IPR025452">
    <property type="entry name" value="DUF4218"/>
</dbReference>
<name>A0A5D3BQ15_CUCMM</name>
<dbReference type="OrthoDB" id="2919534at2759"/>
<evidence type="ECO:0000259" key="3">
    <source>
        <dbReference type="Pfam" id="PF13960"/>
    </source>
</evidence>
<proteinExistence type="predicted"/>
<feature type="domain" description="DUF4216" evidence="2">
    <location>
        <begin position="578"/>
        <end position="649"/>
    </location>
</feature>
<dbReference type="PANTHER" id="PTHR48258">
    <property type="entry name" value="DUF4218 DOMAIN-CONTAINING PROTEIN-RELATED"/>
    <property type="match status" value="1"/>
</dbReference>
<evidence type="ECO:0000259" key="2">
    <source>
        <dbReference type="Pfam" id="PF13952"/>
    </source>
</evidence>
<dbReference type="EMBL" id="SSTD01016302">
    <property type="protein sequence ID" value="TYK01148.1"/>
    <property type="molecule type" value="Genomic_DNA"/>
</dbReference>
<dbReference type="EMBL" id="SSTE01013280">
    <property type="protein sequence ID" value="KAA0047152.1"/>
    <property type="molecule type" value="Genomic_DNA"/>
</dbReference>
<dbReference type="Pfam" id="PF03004">
    <property type="entry name" value="Transposase_24"/>
    <property type="match status" value="1"/>
</dbReference>